<evidence type="ECO:0000313" key="2">
    <source>
        <dbReference type="Proteomes" id="UP001497700"/>
    </source>
</evidence>
<reference evidence="1 2" key="1">
    <citation type="journal article" date="2022" name="New Phytol.">
        <title>Ecological generalism drives hyperdiversity of secondary metabolite gene clusters in xylarialean endophytes.</title>
        <authorList>
            <person name="Franco M.E.E."/>
            <person name="Wisecaver J.H."/>
            <person name="Arnold A.E."/>
            <person name="Ju Y.M."/>
            <person name="Slot J.C."/>
            <person name="Ahrendt S."/>
            <person name="Moore L.P."/>
            <person name="Eastman K.E."/>
            <person name="Scott K."/>
            <person name="Konkel Z."/>
            <person name="Mondo S.J."/>
            <person name="Kuo A."/>
            <person name="Hayes R.D."/>
            <person name="Haridas S."/>
            <person name="Andreopoulos B."/>
            <person name="Riley R."/>
            <person name="LaButti K."/>
            <person name="Pangilinan J."/>
            <person name="Lipzen A."/>
            <person name="Amirebrahimi M."/>
            <person name="Yan J."/>
            <person name="Adam C."/>
            <person name="Keymanesh K."/>
            <person name="Ng V."/>
            <person name="Louie K."/>
            <person name="Northen T."/>
            <person name="Drula E."/>
            <person name="Henrissat B."/>
            <person name="Hsieh H.M."/>
            <person name="Youens-Clark K."/>
            <person name="Lutzoni F."/>
            <person name="Miadlikowska J."/>
            <person name="Eastwood D.C."/>
            <person name="Hamelin R.C."/>
            <person name="Grigoriev I.V."/>
            <person name="U'Ren J.M."/>
        </authorList>
    </citation>
    <scope>NUCLEOTIDE SEQUENCE [LARGE SCALE GENOMIC DNA]</scope>
    <source>
        <strain evidence="1 2">CBS 119005</strain>
    </source>
</reference>
<name>A0ACB9YL93_9PEZI</name>
<comment type="caution">
    <text evidence="1">The sequence shown here is derived from an EMBL/GenBank/DDBJ whole genome shotgun (WGS) entry which is preliminary data.</text>
</comment>
<evidence type="ECO:0000313" key="1">
    <source>
        <dbReference type="EMBL" id="KAI4859967.1"/>
    </source>
</evidence>
<organism evidence="1 2">
    <name type="scientific">Hypoxylon rubiginosum</name>
    <dbReference type="NCBI Taxonomy" id="110542"/>
    <lineage>
        <taxon>Eukaryota</taxon>
        <taxon>Fungi</taxon>
        <taxon>Dikarya</taxon>
        <taxon>Ascomycota</taxon>
        <taxon>Pezizomycotina</taxon>
        <taxon>Sordariomycetes</taxon>
        <taxon>Xylariomycetidae</taxon>
        <taxon>Xylariales</taxon>
        <taxon>Hypoxylaceae</taxon>
        <taxon>Hypoxylon</taxon>
    </lineage>
</organism>
<keyword evidence="2" id="KW-1185">Reference proteome</keyword>
<gene>
    <name evidence="1" type="ORF">F4820DRAFT_438259</name>
</gene>
<accession>A0ACB9YL93</accession>
<proteinExistence type="predicted"/>
<dbReference type="EMBL" id="MU393605">
    <property type="protein sequence ID" value="KAI4859967.1"/>
    <property type="molecule type" value="Genomic_DNA"/>
</dbReference>
<protein>
    <submittedName>
        <fullName evidence="1">Uncharacterized protein</fullName>
    </submittedName>
</protein>
<dbReference type="Proteomes" id="UP001497700">
    <property type="component" value="Unassembled WGS sequence"/>
</dbReference>
<sequence>MHFSSVIKFATMAAPIFLQSVSGWSFTAYDTEGCVNGTSATSDTVAKSGNVACDPVPHADQHKSIKGGIPADSKCRVDFFPYEGCEDRVAFSLTQDGATTCYSIADFLSPLAYYRATDCA</sequence>